<dbReference type="Proteomes" id="UP000295096">
    <property type="component" value="Unassembled WGS sequence"/>
</dbReference>
<dbReference type="Pfam" id="PF08495">
    <property type="entry name" value="FIST"/>
    <property type="match status" value="1"/>
</dbReference>
<keyword evidence="4" id="KW-1185">Reference proteome</keyword>
<proteinExistence type="predicted"/>
<dbReference type="EMBL" id="SMSJ01000018">
    <property type="protein sequence ID" value="TDH61688.1"/>
    <property type="molecule type" value="Genomic_DNA"/>
</dbReference>
<dbReference type="InterPro" id="IPR013702">
    <property type="entry name" value="FIST_domain_N"/>
</dbReference>
<gene>
    <name evidence="3" type="ORF">E2C06_15295</name>
</gene>
<feature type="region of interest" description="Disordered" evidence="1">
    <location>
        <begin position="204"/>
        <end position="227"/>
    </location>
</feature>
<dbReference type="RefSeq" id="WP_133289476.1">
    <property type="nucleotide sequence ID" value="NZ_SMSJ01000018.1"/>
</dbReference>
<sequence length="240" mass="23515">MRCAEMVWTPAAGWHGHEPLNDAAGLVLYSGARRAITDGARYRELLAVHSAAPVPGCSPGGEIGGGATEANGVAALTPAFRATWRCSAAEPHCAPPRSCGPGTAAGRALAGPGLAGGFVLAVGPQVNGGALAGGLAAALGPAVRVSGGADRLVAGATAAARAAGDRVPAADHAALRRNGIGRLALGQGAREAIEAMAGRLPPGTHRIGFSCDGEGAPRPDSGTAGLQTETMTVTLLSEAA</sequence>
<evidence type="ECO:0000256" key="1">
    <source>
        <dbReference type="SAM" id="MobiDB-lite"/>
    </source>
</evidence>
<organism evidence="3 4">
    <name type="scientific">Dankookia rubra</name>
    <dbReference type="NCBI Taxonomy" id="1442381"/>
    <lineage>
        <taxon>Bacteria</taxon>
        <taxon>Pseudomonadati</taxon>
        <taxon>Pseudomonadota</taxon>
        <taxon>Alphaproteobacteria</taxon>
        <taxon>Acetobacterales</taxon>
        <taxon>Roseomonadaceae</taxon>
        <taxon>Dankookia</taxon>
    </lineage>
</organism>
<dbReference type="OrthoDB" id="9770435at2"/>
<feature type="domain" description="FIST" evidence="2">
    <location>
        <begin position="37"/>
        <end position="151"/>
    </location>
</feature>
<comment type="caution">
    <text evidence="3">The sequence shown here is derived from an EMBL/GenBank/DDBJ whole genome shotgun (WGS) entry which is preliminary data.</text>
</comment>
<dbReference type="AlphaFoldDB" id="A0A4R5QG48"/>
<evidence type="ECO:0000313" key="4">
    <source>
        <dbReference type="Proteomes" id="UP000295096"/>
    </source>
</evidence>
<protein>
    <recommendedName>
        <fullName evidence="2">FIST domain-containing protein</fullName>
    </recommendedName>
</protein>
<name>A0A4R5QG48_9PROT</name>
<accession>A0A4R5QG48</accession>
<reference evidence="3 4" key="1">
    <citation type="journal article" date="2016" name="J. Microbiol.">
        <title>Dankookia rubra gen. nov., sp. nov., an alphaproteobacterium isolated from sediment of a shallow stream.</title>
        <authorList>
            <person name="Kim W.H."/>
            <person name="Kim D.H."/>
            <person name="Kang K."/>
            <person name="Ahn T.Y."/>
        </authorList>
    </citation>
    <scope>NUCLEOTIDE SEQUENCE [LARGE SCALE GENOMIC DNA]</scope>
    <source>
        <strain evidence="3 4">JCM30602</strain>
    </source>
</reference>
<evidence type="ECO:0000313" key="3">
    <source>
        <dbReference type="EMBL" id="TDH61688.1"/>
    </source>
</evidence>
<evidence type="ECO:0000259" key="2">
    <source>
        <dbReference type="Pfam" id="PF08495"/>
    </source>
</evidence>